<evidence type="ECO:0000313" key="7">
    <source>
        <dbReference type="Proteomes" id="UP001519887"/>
    </source>
</evidence>
<evidence type="ECO:0000256" key="2">
    <source>
        <dbReference type="ARBA" id="ARBA00023125"/>
    </source>
</evidence>
<keyword evidence="4" id="KW-0472">Membrane</keyword>
<dbReference type="Gene3D" id="1.10.10.60">
    <property type="entry name" value="Homeodomain-like"/>
    <property type="match status" value="2"/>
</dbReference>
<keyword evidence="4" id="KW-1133">Transmembrane helix</keyword>
<organism evidence="6 7">
    <name type="scientific">Paenibacillus sepulcri</name>
    <dbReference type="NCBI Taxonomy" id="359917"/>
    <lineage>
        <taxon>Bacteria</taxon>
        <taxon>Bacillati</taxon>
        <taxon>Bacillota</taxon>
        <taxon>Bacilli</taxon>
        <taxon>Bacillales</taxon>
        <taxon>Paenibacillaceae</taxon>
        <taxon>Paenibacillus</taxon>
    </lineage>
</organism>
<evidence type="ECO:0000259" key="5">
    <source>
        <dbReference type="PROSITE" id="PS01124"/>
    </source>
</evidence>
<keyword evidence="2" id="KW-0238">DNA-binding</keyword>
<dbReference type="InterPro" id="IPR018062">
    <property type="entry name" value="HTH_AraC-typ_CS"/>
</dbReference>
<keyword evidence="3" id="KW-0804">Transcription</keyword>
<keyword evidence="4" id="KW-0812">Transmembrane</keyword>
<proteinExistence type="predicted"/>
<dbReference type="Proteomes" id="UP001519887">
    <property type="component" value="Unassembled WGS sequence"/>
</dbReference>
<keyword evidence="7" id="KW-1185">Reference proteome</keyword>
<name>A0ABS7C3F1_9BACL</name>
<gene>
    <name evidence="6" type="ORF">K0U00_14990</name>
</gene>
<dbReference type="PANTHER" id="PTHR43280:SF28">
    <property type="entry name" value="HTH-TYPE TRANSCRIPTIONAL ACTIVATOR RHAS"/>
    <property type="match status" value="1"/>
</dbReference>
<dbReference type="SMART" id="SM00342">
    <property type="entry name" value="HTH_ARAC"/>
    <property type="match status" value="1"/>
</dbReference>
<evidence type="ECO:0000313" key="6">
    <source>
        <dbReference type="EMBL" id="MBW7455330.1"/>
    </source>
</evidence>
<dbReference type="PROSITE" id="PS00041">
    <property type="entry name" value="HTH_ARAC_FAMILY_1"/>
    <property type="match status" value="1"/>
</dbReference>
<evidence type="ECO:0000256" key="3">
    <source>
        <dbReference type="ARBA" id="ARBA00023163"/>
    </source>
</evidence>
<accession>A0ABS7C3F1</accession>
<keyword evidence="1" id="KW-0805">Transcription regulation</keyword>
<feature type="domain" description="HTH araC/xylS-type" evidence="5">
    <location>
        <begin position="648"/>
        <end position="745"/>
    </location>
</feature>
<dbReference type="InterPro" id="IPR009057">
    <property type="entry name" value="Homeodomain-like_sf"/>
</dbReference>
<reference evidence="6 7" key="1">
    <citation type="submission" date="2021-07" db="EMBL/GenBank/DDBJ databases">
        <title>Paenibacillus radiodurans sp. nov., isolated from the southeastern edge of Tengger Desert.</title>
        <authorList>
            <person name="Zhang G."/>
        </authorList>
    </citation>
    <scope>NUCLEOTIDE SEQUENCE [LARGE SCALE GENOMIC DNA]</scope>
    <source>
        <strain evidence="6 7">CCM 7311</strain>
    </source>
</reference>
<dbReference type="SUPFAM" id="SSF46689">
    <property type="entry name" value="Homeodomain-like"/>
    <property type="match status" value="2"/>
</dbReference>
<sequence>MLILLVASFPGLIIGFCTYWIATDKLEGELQRLHIDQIDQGAAVIDDQLNYLELTMSHWAFDPKFEDEKLKTLNIGYDFEQVKDLYRTLLLMEGTHPFLQKVQLFLNEPRPVLFSTERFTYIDQPGDAEIYSTLLNQKKSAFWTNQYGTEDTIALVNKIPGGSLKPFGMIIATINTSKLIQSLKTLTPTHEGVTLLLNKNGGLEMSTSGKPFSRLEEALKQEYEAHSSSSESFLFPYKDKSYSVSYGQFNRLGATWVYISATPLSSIVAPVVMVSKWILYISLTGLTIALLMSSFVLRRIYSPVERLVALLTGGKGSEYSDEFDMFEVEWKHLASERELLHSKLKEQLPVLREGFFLQLAQGYLFALGENEIKGRIRHYGWENDNVQYVALMFRLTGFSGLEGRFSLGDEDLVTYATANIVDELARKQYEQAEVINFHNFSIGLLLALPSDQPVKWLNADLDLFCRELMRTINHIIRMQVTVAISKSVYSVKQIPHIFEEVRQAMAYRELIDDDNQILWTEELAKSSLLMECSYPFSLDKEIINAIRSGLEETAGELISQFMDDLSANGSTEFYIQQGMLQLLGSIRYAALQSGMNPVRLFGSVNLFDELAGIKERDEMQKWFRHKVVKVLVQEMISRQDYHLKHIIEKVILFLNEQYMTGLSLESCADRFETSPYTLSRAFKQIAGINFIDYLTDIRIRNAKLLLLDPDLKINEVAEKVGYQHSYFNRIFKKYEGITPSSYRELNRQGK</sequence>
<evidence type="ECO:0000256" key="4">
    <source>
        <dbReference type="SAM" id="Phobius"/>
    </source>
</evidence>
<dbReference type="EMBL" id="JAHZIK010000344">
    <property type="protein sequence ID" value="MBW7455330.1"/>
    <property type="molecule type" value="Genomic_DNA"/>
</dbReference>
<dbReference type="InterPro" id="IPR018060">
    <property type="entry name" value="HTH_AraC"/>
</dbReference>
<comment type="caution">
    <text evidence="6">The sequence shown here is derived from an EMBL/GenBank/DDBJ whole genome shotgun (WGS) entry which is preliminary data.</text>
</comment>
<dbReference type="PANTHER" id="PTHR43280">
    <property type="entry name" value="ARAC-FAMILY TRANSCRIPTIONAL REGULATOR"/>
    <property type="match status" value="1"/>
</dbReference>
<feature type="transmembrane region" description="Helical" evidence="4">
    <location>
        <begin position="277"/>
        <end position="297"/>
    </location>
</feature>
<evidence type="ECO:0000256" key="1">
    <source>
        <dbReference type="ARBA" id="ARBA00023015"/>
    </source>
</evidence>
<dbReference type="PROSITE" id="PS01124">
    <property type="entry name" value="HTH_ARAC_FAMILY_2"/>
    <property type="match status" value="1"/>
</dbReference>
<protein>
    <submittedName>
        <fullName evidence="6">AraC family transcriptional regulator</fullName>
    </submittedName>
</protein>
<dbReference type="Pfam" id="PF12833">
    <property type="entry name" value="HTH_18"/>
    <property type="match status" value="1"/>
</dbReference>